<organism evidence="2 3">
    <name type="scientific">Candidatus Collierbacteria bacterium RIFCSPHIGHO2_01_FULL_50_25</name>
    <dbReference type="NCBI Taxonomy" id="1817722"/>
    <lineage>
        <taxon>Bacteria</taxon>
        <taxon>Candidatus Collieribacteriota</taxon>
    </lineage>
</organism>
<dbReference type="InterPro" id="IPR036866">
    <property type="entry name" value="RibonucZ/Hydroxyglut_hydro"/>
</dbReference>
<dbReference type="InterPro" id="IPR052159">
    <property type="entry name" value="Competence_DNA_uptake"/>
</dbReference>
<evidence type="ECO:0000313" key="2">
    <source>
        <dbReference type="EMBL" id="OGD72402.1"/>
    </source>
</evidence>
<reference evidence="2 3" key="1">
    <citation type="journal article" date="2016" name="Nat. Commun.">
        <title>Thousands of microbial genomes shed light on interconnected biogeochemical processes in an aquifer system.</title>
        <authorList>
            <person name="Anantharaman K."/>
            <person name="Brown C.T."/>
            <person name="Hug L.A."/>
            <person name="Sharon I."/>
            <person name="Castelle C.J."/>
            <person name="Probst A.J."/>
            <person name="Thomas B.C."/>
            <person name="Singh A."/>
            <person name="Wilkins M.J."/>
            <person name="Karaoz U."/>
            <person name="Brodie E.L."/>
            <person name="Williams K.H."/>
            <person name="Hubbard S.S."/>
            <person name="Banfield J.F."/>
        </authorList>
    </citation>
    <scope>NUCLEOTIDE SEQUENCE [LARGE SCALE GENOMIC DNA]</scope>
</reference>
<dbReference type="Pfam" id="PF00753">
    <property type="entry name" value="Lactamase_B"/>
    <property type="match status" value="1"/>
</dbReference>
<evidence type="ECO:0000313" key="3">
    <source>
        <dbReference type="Proteomes" id="UP000177979"/>
    </source>
</evidence>
<gene>
    <name evidence="2" type="ORF">A2703_00270</name>
</gene>
<sequence>MASQMKWWRTLGLVTLLLLFFTLTQLPDGRLHLVFCDVGQGDASLVVKGSFQMLIDTGPRNGGVMNCLSSHMPFWDRNLEVVVGSHLQADHFGEMKSVLGHYKVGEIVLSADLPATQTMKTMYDQIKRDRIKIDIAEKGDRIRYGDLYFDILWPSDNSGKVVLGKTTDPNERALVLRLSYPGLTALFTGDIGEEQELALLTEGVLGHVDILKVAHHGSKYSSSTAFSEKVSPEWAVVSVGSKNSYGHPAAETLKRFDAVGAQIWRTDRQGELEFVGDGKGYRPK</sequence>
<dbReference type="Gene3D" id="3.60.15.10">
    <property type="entry name" value="Ribonuclease Z/Hydroxyacylglutathione hydrolase-like"/>
    <property type="match status" value="1"/>
</dbReference>
<dbReference type="STRING" id="1817722.A2703_00270"/>
<dbReference type="InterPro" id="IPR035681">
    <property type="entry name" value="ComA-like_MBL"/>
</dbReference>
<dbReference type="CDD" id="cd07731">
    <property type="entry name" value="ComA-like_MBL-fold"/>
    <property type="match status" value="1"/>
</dbReference>
<dbReference type="EMBL" id="MFAG01000004">
    <property type="protein sequence ID" value="OGD72402.1"/>
    <property type="molecule type" value="Genomic_DNA"/>
</dbReference>
<dbReference type="InterPro" id="IPR001279">
    <property type="entry name" value="Metallo-B-lactamas"/>
</dbReference>
<dbReference type="PANTHER" id="PTHR30619">
    <property type="entry name" value="DNA INTERNALIZATION/COMPETENCE PROTEIN COMEC/REC2"/>
    <property type="match status" value="1"/>
</dbReference>
<dbReference type="Proteomes" id="UP000177979">
    <property type="component" value="Unassembled WGS sequence"/>
</dbReference>
<dbReference type="AlphaFoldDB" id="A0A1F5EYD6"/>
<dbReference type="SUPFAM" id="SSF56281">
    <property type="entry name" value="Metallo-hydrolase/oxidoreductase"/>
    <property type="match status" value="1"/>
</dbReference>
<feature type="domain" description="Metallo-beta-lactamase" evidence="1">
    <location>
        <begin position="37"/>
        <end position="239"/>
    </location>
</feature>
<name>A0A1F5EYD6_9BACT</name>
<dbReference type="PANTHER" id="PTHR30619:SF1">
    <property type="entry name" value="RECOMBINATION PROTEIN 2"/>
    <property type="match status" value="1"/>
</dbReference>
<accession>A0A1F5EYD6</accession>
<protein>
    <recommendedName>
        <fullName evidence="1">Metallo-beta-lactamase domain-containing protein</fullName>
    </recommendedName>
</protein>
<evidence type="ECO:0000259" key="1">
    <source>
        <dbReference type="Pfam" id="PF00753"/>
    </source>
</evidence>
<comment type="caution">
    <text evidence="2">The sequence shown here is derived from an EMBL/GenBank/DDBJ whole genome shotgun (WGS) entry which is preliminary data.</text>
</comment>
<proteinExistence type="predicted"/>